<sequence>MAEQIYETVLVGMNEYPRWVKWKDRIYKIEKVGLHHTYRQGKTLYHVFSVASKNLFMRLVFNTESLGWKLEEVENGI</sequence>
<protein>
    <submittedName>
        <fullName evidence="1">Uncharacterized protein</fullName>
    </submittedName>
</protein>
<name>A0A1F8CYG7_9BACT</name>
<gene>
    <name evidence="1" type="ORF">A2393_01005</name>
</gene>
<proteinExistence type="predicted"/>
<dbReference type="EMBL" id="MGIA01000012">
    <property type="protein sequence ID" value="OGM81383.1"/>
    <property type="molecule type" value="Genomic_DNA"/>
</dbReference>
<evidence type="ECO:0000313" key="2">
    <source>
        <dbReference type="Proteomes" id="UP000178937"/>
    </source>
</evidence>
<accession>A0A1F8CYG7</accession>
<comment type="caution">
    <text evidence="1">The sequence shown here is derived from an EMBL/GenBank/DDBJ whole genome shotgun (WGS) entry which is preliminary data.</text>
</comment>
<organism evidence="1 2">
    <name type="scientific">Candidatus Woesebacteria bacterium RIFOXYB1_FULL_41_13</name>
    <dbReference type="NCBI Taxonomy" id="1802540"/>
    <lineage>
        <taxon>Bacteria</taxon>
        <taxon>Candidatus Woeseibacteriota</taxon>
    </lineage>
</organism>
<dbReference type="Proteomes" id="UP000178937">
    <property type="component" value="Unassembled WGS sequence"/>
</dbReference>
<reference evidence="1 2" key="1">
    <citation type="journal article" date="2016" name="Nat. Commun.">
        <title>Thousands of microbial genomes shed light on interconnected biogeochemical processes in an aquifer system.</title>
        <authorList>
            <person name="Anantharaman K."/>
            <person name="Brown C.T."/>
            <person name="Hug L.A."/>
            <person name="Sharon I."/>
            <person name="Castelle C.J."/>
            <person name="Probst A.J."/>
            <person name="Thomas B.C."/>
            <person name="Singh A."/>
            <person name="Wilkins M.J."/>
            <person name="Karaoz U."/>
            <person name="Brodie E.L."/>
            <person name="Williams K.H."/>
            <person name="Hubbard S.S."/>
            <person name="Banfield J.F."/>
        </authorList>
    </citation>
    <scope>NUCLEOTIDE SEQUENCE [LARGE SCALE GENOMIC DNA]</scope>
</reference>
<evidence type="ECO:0000313" key="1">
    <source>
        <dbReference type="EMBL" id="OGM81383.1"/>
    </source>
</evidence>
<dbReference type="AlphaFoldDB" id="A0A1F8CYG7"/>